<dbReference type="Pfam" id="PF00012">
    <property type="entry name" value="HSP70"/>
    <property type="match status" value="1"/>
</dbReference>
<reference evidence="3" key="1">
    <citation type="submission" date="2020-06" db="EMBL/GenBank/DDBJ databases">
        <authorList>
            <person name="Onetto C."/>
        </authorList>
    </citation>
    <scope>NUCLEOTIDE SEQUENCE</scope>
</reference>
<sequence>MKRRYGSVLIENTDIEWIVTVPAIWSDTAKDATLKAAQMAGLGRSSKLSLVTEPEAAAIYAFKVLEDFNLRVGDHHIICDCGGGMYARMSTNRPLKFLQHDNRGSVPFLIQEIC</sequence>
<dbReference type="EMBL" id="CAIJEN010000002">
    <property type="protein sequence ID" value="CAD0083296.1"/>
    <property type="molecule type" value="Genomic_DNA"/>
</dbReference>
<dbReference type="PANTHER" id="PTHR14187:SF82">
    <property type="entry name" value="FAMILY CHAPERONE, PUTATIVE (AFU_ORTHOLOGUE AFUA_7G08575)-RELATED"/>
    <property type="match status" value="1"/>
</dbReference>
<dbReference type="CDD" id="cd10170">
    <property type="entry name" value="ASKHA_NBD_HSP70"/>
    <property type="match status" value="1"/>
</dbReference>
<dbReference type="GO" id="GO:0005524">
    <property type="term" value="F:ATP binding"/>
    <property type="evidence" value="ECO:0007669"/>
    <property type="project" value="UniProtKB-KW"/>
</dbReference>
<dbReference type="Proteomes" id="UP000716446">
    <property type="component" value="Unassembled WGS sequence"/>
</dbReference>
<keyword evidence="4" id="KW-1185">Reference proteome</keyword>
<keyword evidence="1" id="KW-0547">Nucleotide-binding</keyword>
<evidence type="ECO:0000313" key="3">
    <source>
        <dbReference type="EMBL" id="CAD0083296.1"/>
    </source>
</evidence>
<dbReference type="GO" id="GO:0140662">
    <property type="term" value="F:ATP-dependent protein folding chaperone"/>
    <property type="evidence" value="ECO:0007669"/>
    <property type="project" value="InterPro"/>
</dbReference>
<accession>A0A9N8J9F1</accession>
<evidence type="ECO:0000313" key="4">
    <source>
        <dbReference type="Proteomes" id="UP000716446"/>
    </source>
</evidence>
<comment type="caution">
    <text evidence="3">The sequence shown here is derived from an EMBL/GenBank/DDBJ whole genome shotgun (WGS) entry which is preliminary data.</text>
</comment>
<dbReference type="AlphaFoldDB" id="A0A9N8J9F1"/>
<dbReference type="InterPro" id="IPR013126">
    <property type="entry name" value="Hsp_70_fam"/>
</dbReference>
<evidence type="ECO:0000256" key="2">
    <source>
        <dbReference type="ARBA" id="ARBA00022840"/>
    </source>
</evidence>
<organism evidence="3 4">
    <name type="scientific">Aureobasidium vineae</name>
    <dbReference type="NCBI Taxonomy" id="2773715"/>
    <lineage>
        <taxon>Eukaryota</taxon>
        <taxon>Fungi</taxon>
        <taxon>Dikarya</taxon>
        <taxon>Ascomycota</taxon>
        <taxon>Pezizomycotina</taxon>
        <taxon>Dothideomycetes</taxon>
        <taxon>Dothideomycetidae</taxon>
        <taxon>Dothideales</taxon>
        <taxon>Saccotheciaceae</taxon>
        <taxon>Aureobasidium</taxon>
    </lineage>
</organism>
<dbReference type="SUPFAM" id="SSF53067">
    <property type="entry name" value="Actin-like ATPase domain"/>
    <property type="match status" value="1"/>
</dbReference>
<dbReference type="PANTHER" id="PTHR14187">
    <property type="entry name" value="ALPHA KINASE/ELONGATION FACTOR 2 KINASE"/>
    <property type="match status" value="1"/>
</dbReference>
<protein>
    <submittedName>
        <fullName evidence="3">Uncharacterized protein</fullName>
    </submittedName>
</protein>
<keyword evidence="2" id="KW-0067">ATP-binding</keyword>
<evidence type="ECO:0000256" key="1">
    <source>
        <dbReference type="ARBA" id="ARBA00022741"/>
    </source>
</evidence>
<proteinExistence type="predicted"/>
<dbReference type="InterPro" id="IPR043129">
    <property type="entry name" value="ATPase_NBD"/>
</dbReference>
<gene>
    <name evidence="3" type="ORF">AWRI4619_LOCUS1863</name>
</gene>
<name>A0A9N8J9F1_9PEZI</name>
<dbReference type="Gene3D" id="3.30.420.40">
    <property type="match status" value="1"/>
</dbReference>